<protein>
    <recommendedName>
        <fullName evidence="3">Tyr recombinase domain-containing protein</fullName>
    </recommendedName>
</protein>
<reference evidence="4" key="1">
    <citation type="submission" date="2018-10" db="EMBL/GenBank/DDBJ databases">
        <title>Schaedlerella arabinophila gen. nov. sp. nov., isolated from the mouse intestinal tract and comparative analysis with the genome of the closely related altered Schaedler flora strain ASF502.</title>
        <authorList>
            <person name="Miyake S."/>
            <person name="Soh M."/>
            <person name="Seedorf H."/>
        </authorList>
    </citation>
    <scope>NUCLEOTIDE SEQUENCE [LARGE SCALE GENOMIC DNA]</scope>
    <source>
        <strain evidence="4">DSM 106076</strain>
    </source>
</reference>
<dbReference type="GO" id="GO:0003677">
    <property type="term" value="F:DNA binding"/>
    <property type="evidence" value="ECO:0007669"/>
    <property type="project" value="UniProtKB-KW"/>
</dbReference>
<keyword evidence="1" id="KW-0238">DNA-binding</keyword>
<dbReference type="Proteomes" id="UP000274920">
    <property type="component" value="Unassembled WGS sequence"/>
</dbReference>
<dbReference type="EMBL" id="RHJS01000002">
    <property type="protein sequence ID" value="RRK30581.1"/>
    <property type="molecule type" value="Genomic_DNA"/>
</dbReference>
<dbReference type="GO" id="GO:0006310">
    <property type="term" value="P:DNA recombination"/>
    <property type="evidence" value="ECO:0007669"/>
    <property type="project" value="UniProtKB-KW"/>
</dbReference>
<evidence type="ECO:0000256" key="1">
    <source>
        <dbReference type="ARBA" id="ARBA00023125"/>
    </source>
</evidence>
<evidence type="ECO:0000313" key="4">
    <source>
        <dbReference type="EMBL" id="RRK30581.1"/>
    </source>
</evidence>
<proteinExistence type="predicted"/>
<comment type="caution">
    <text evidence="4">The sequence shown here is derived from an EMBL/GenBank/DDBJ whole genome shotgun (WGS) entry which is preliminary data.</text>
</comment>
<name>A0A3R8JKX3_9FIRM</name>
<dbReference type="RefSeq" id="WP_016294731.1">
    <property type="nucleotide sequence ID" value="NZ_RHJS01000002.1"/>
</dbReference>
<gene>
    <name evidence="4" type="ORF">EBB54_03690</name>
</gene>
<accession>A0A3R8JKX3</accession>
<dbReference type="InterPro" id="IPR013762">
    <property type="entry name" value="Integrase-like_cat_sf"/>
</dbReference>
<dbReference type="GO" id="GO:0015074">
    <property type="term" value="P:DNA integration"/>
    <property type="evidence" value="ECO:0007669"/>
    <property type="project" value="InterPro"/>
</dbReference>
<dbReference type="PROSITE" id="PS51898">
    <property type="entry name" value="TYR_RECOMBINASE"/>
    <property type="match status" value="1"/>
</dbReference>
<evidence type="ECO:0000313" key="5">
    <source>
        <dbReference type="Proteomes" id="UP000274920"/>
    </source>
</evidence>
<dbReference type="Gene3D" id="1.10.443.10">
    <property type="entry name" value="Intergrase catalytic core"/>
    <property type="match status" value="1"/>
</dbReference>
<keyword evidence="2" id="KW-0233">DNA recombination</keyword>
<keyword evidence="5" id="KW-1185">Reference proteome</keyword>
<feature type="domain" description="Tyr recombinase" evidence="3">
    <location>
        <begin position="213"/>
        <end position="400"/>
    </location>
</feature>
<sequence>MLKNDLEPLSEALLDRMTDDGYSQQILGKSRWVLGLFCQYCKRKGIESISLSNAADFVGEHFDFDLYNPSIPIQYAIRYPLLTLFEFDKNGTYAKTHNKPNSVEIPRNYDALFQEYRMYIEGLELKRSSRFKRILTFAKFIHYLDGIGITEIHGAERKNVYDFIESLDGYAPKTLQGHKVILRMILDWLHEEGYIHFSGWDALPVIHDETRRKLMSYYSKEEIGQILSSIDTDSRSGKFAYCAVCFFAYLGMRAGDVIRLRFSDIDWNRGSIRFSQHKTGNPQMLPLLDEIRYPLIDYIKNARYQSSDTEHIFITLRAPHKAYANGGVLYNVVEACIEKSGIDSGGRHRGPHALRHSLATNLMSGDVPVSGISDILGHTSTLTTEIYLTIDEKHLKEVSLEVPNA</sequence>
<dbReference type="Gene3D" id="1.10.150.130">
    <property type="match status" value="1"/>
</dbReference>
<evidence type="ECO:0000256" key="2">
    <source>
        <dbReference type="ARBA" id="ARBA00023172"/>
    </source>
</evidence>
<organism evidence="4 5">
    <name type="scientific">Schaedlerella arabinosiphila</name>
    <dbReference type="NCBI Taxonomy" id="2044587"/>
    <lineage>
        <taxon>Bacteria</taxon>
        <taxon>Bacillati</taxon>
        <taxon>Bacillota</taxon>
        <taxon>Clostridia</taxon>
        <taxon>Lachnospirales</taxon>
        <taxon>Lachnospiraceae</taxon>
        <taxon>Schaedlerella</taxon>
    </lineage>
</organism>
<dbReference type="InterPro" id="IPR002104">
    <property type="entry name" value="Integrase_catalytic"/>
</dbReference>
<dbReference type="InterPro" id="IPR011010">
    <property type="entry name" value="DNA_brk_join_enz"/>
</dbReference>
<dbReference type="InterPro" id="IPR050090">
    <property type="entry name" value="Tyrosine_recombinase_XerCD"/>
</dbReference>
<dbReference type="SUPFAM" id="SSF56349">
    <property type="entry name" value="DNA breaking-rejoining enzymes"/>
    <property type="match status" value="1"/>
</dbReference>
<dbReference type="Pfam" id="PF00589">
    <property type="entry name" value="Phage_integrase"/>
    <property type="match status" value="1"/>
</dbReference>
<dbReference type="PANTHER" id="PTHR30349">
    <property type="entry name" value="PHAGE INTEGRASE-RELATED"/>
    <property type="match status" value="1"/>
</dbReference>
<dbReference type="AlphaFoldDB" id="A0A3R8JKX3"/>
<evidence type="ECO:0000259" key="3">
    <source>
        <dbReference type="PROSITE" id="PS51898"/>
    </source>
</evidence>
<dbReference type="InterPro" id="IPR010998">
    <property type="entry name" value="Integrase_recombinase_N"/>
</dbReference>